<dbReference type="EMBL" id="AP006062">
    <property type="protein sequence ID" value="BAD20106.1"/>
    <property type="molecule type" value="Genomic_DNA"/>
</dbReference>
<accession>Q6K265</accession>
<protein>
    <submittedName>
        <fullName evidence="3">Uncharacterized protein</fullName>
    </submittedName>
</protein>
<evidence type="ECO:0000313" key="2">
    <source>
        <dbReference type="EMBL" id="BAD19880.1"/>
    </source>
</evidence>
<reference evidence="4" key="4">
    <citation type="journal article" date="2008" name="Nucleic Acids Res.">
        <title>The rice annotation project database (RAP-DB): 2008 update.</title>
        <authorList>
            <consortium name="The rice annotation project (RAP)"/>
        </authorList>
    </citation>
    <scope>GENOME REANNOTATION</scope>
    <source>
        <strain evidence="4">cv. Nipponbare</strain>
    </source>
</reference>
<dbReference type="EMBL" id="AP005563">
    <property type="protein sequence ID" value="BAD19880.1"/>
    <property type="molecule type" value="Genomic_DNA"/>
</dbReference>
<organism evidence="3 4">
    <name type="scientific">Oryza sativa subsp. japonica</name>
    <name type="common">Rice</name>
    <dbReference type="NCBI Taxonomy" id="39947"/>
    <lineage>
        <taxon>Eukaryota</taxon>
        <taxon>Viridiplantae</taxon>
        <taxon>Streptophyta</taxon>
        <taxon>Embryophyta</taxon>
        <taxon>Tracheophyta</taxon>
        <taxon>Spermatophyta</taxon>
        <taxon>Magnoliopsida</taxon>
        <taxon>Liliopsida</taxon>
        <taxon>Poales</taxon>
        <taxon>Poaceae</taxon>
        <taxon>BOP clade</taxon>
        <taxon>Oryzoideae</taxon>
        <taxon>Oryzeae</taxon>
        <taxon>Oryzinae</taxon>
        <taxon>Oryza</taxon>
        <taxon>Oryza sativa</taxon>
    </lineage>
</organism>
<name>Q6K265_ORYSJ</name>
<evidence type="ECO:0000256" key="1">
    <source>
        <dbReference type="SAM" id="MobiDB-lite"/>
    </source>
</evidence>
<evidence type="ECO:0000313" key="3">
    <source>
        <dbReference type="EMBL" id="BAD20106.1"/>
    </source>
</evidence>
<dbReference type="AlphaFoldDB" id="Q6K265"/>
<evidence type="ECO:0000313" key="4">
    <source>
        <dbReference type="Proteomes" id="UP000000763"/>
    </source>
</evidence>
<sequence length="64" mass="6890">MNGVPTTHAHRRGWSCDAAQVIDVRQSLGPVCDRWQMDRTGGSAPTPRPMSGGVRAGLPRPISH</sequence>
<feature type="region of interest" description="Disordered" evidence="1">
    <location>
        <begin position="34"/>
        <end position="64"/>
    </location>
</feature>
<proteinExistence type="predicted"/>
<dbReference type="Proteomes" id="UP000000763">
    <property type="component" value="Chromosome 9"/>
</dbReference>
<reference evidence="4" key="3">
    <citation type="journal article" date="2005" name="Nature">
        <title>The map-based sequence of the rice genome.</title>
        <authorList>
            <consortium name="International rice genome sequencing project (IRGSP)"/>
            <person name="Matsumoto T."/>
            <person name="Wu J."/>
            <person name="Kanamori H."/>
            <person name="Katayose Y."/>
            <person name="Fujisawa M."/>
            <person name="Namiki N."/>
            <person name="Mizuno H."/>
            <person name="Yamamoto K."/>
            <person name="Antonio B.A."/>
            <person name="Baba T."/>
            <person name="Sakata K."/>
            <person name="Nagamura Y."/>
            <person name="Aoki H."/>
            <person name="Arikawa K."/>
            <person name="Arita K."/>
            <person name="Bito T."/>
            <person name="Chiden Y."/>
            <person name="Fujitsuka N."/>
            <person name="Fukunaka R."/>
            <person name="Hamada M."/>
            <person name="Harada C."/>
            <person name="Hayashi A."/>
            <person name="Hijishita S."/>
            <person name="Honda M."/>
            <person name="Hosokawa S."/>
            <person name="Ichikawa Y."/>
            <person name="Idonuma A."/>
            <person name="Iijima M."/>
            <person name="Ikeda M."/>
            <person name="Ikeno M."/>
            <person name="Ito K."/>
            <person name="Ito S."/>
            <person name="Ito T."/>
            <person name="Ito Y."/>
            <person name="Ito Y."/>
            <person name="Iwabuchi A."/>
            <person name="Kamiya K."/>
            <person name="Karasawa W."/>
            <person name="Kurita K."/>
            <person name="Katagiri S."/>
            <person name="Kikuta A."/>
            <person name="Kobayashi H."/>
            <person name="Kobayashi N."/>
            <person name="Machita K."/>
            <person name="Maehara T."/>
            <person name="Masukawa M."/>
            <person name="Mizubayashi T."/>
            <person name="Mukai Y."/>
            <person name="Nagasaki H."/>
            <person name="Nagata Y."/>
            <person name="Naito S."/>
            <person name="Nakashima M."/>
            <person name="Nakama Y."/>
            <person name="Nakamichi Y."/>
            <person name="Nakamura M."/>
            <person name="Meguro A."/>
            <person name="Negishi M."/>
            <person name="Ohta I."/>
            <person name="Ohta T."/>
            <person name="Okamoto M."/>
            <person name="Ono N."/>
            <person name="Saji S."/>
            <person name="Sakaguchi M."/>
            <person name="Sakai K."/>
            <person name="Shibata M."/>
            <person name="Shimokawa T."/>
            <person name="Song J."/>
            <person name="Takazaki Y."/>
            <person name="Terasawa K."/>
            <person name="Tsugane M."/>
            <person name="Tsuji K."/>
            <person name="Ueda S."/>
            <person name="Waki K."/>
            <person name="Yamagata H."/>
            <person name="Yamamoto M."/>
            <person name="Yamamoto S."/>
            <person name="Yamane H."/>
            <person name="Yoshiki S."/>
            <person name="Yoshihara R."/>
            <person name="Yukawa K."/>
            <person name="Zhong H."/>
            <person name="Yano M."/>
            <person name="Yuan Q."/>
            <person name="Ouyang S."/>
            <person name="Liu J."/>
            <person name="Jones K.M."/>
            <person name="Gansberger K."/>
            <person name="Moffat K."/>
            <person name="Hill J."/>
            <person name="Bera J."/>
            <person name="Fadrosh D."/>
            <person name="Jin S."/>
            <person name="Johri S."/>
            <person name="Kim M."/>
            <person name="Overton L."/>
            <person name="Reardon M."/>
            <person name="Tsitrin T."/>
            <person name="Vuong H."/>
            <person name="Weaver B."/>
            <person name="Ciecko A."/>
            <person name="Tallon L."/>
            <person name="Jackson J."/>
            <person name="Pai G."/>
            <person name="Aken S.V."/>
            <person name="Utterback T."/>
            <person name="Reidmuller S."/>
            <person name="Feldblyum T."/>
            <person name="Hsiao J."/>
            <person name="Zismann V."/>
            <person name="Iobst S."/>
            <person name="de Vazeille A.R."/>
            <person name="Buell C.R."/>
            <person name="Ying K."/>
            <person name="Li Y."/>
            <person name="Lu T."/>
            <person name="Huang Y."/>
            <person name="Zhao Q."/>
            <person name="Feng Q."/>
            <person name="Zhang L."/>
            <person name="Zhu J."/>
            <person name="Weng Q."/>
            <person name="Mu J."/>
            <person name="Lu Y."/>
            <person name="Fan D."/>
            <person name="Liu Y."/>
            <person name="Guan J."/>
            <person name="Zhang Y."/>
            <person name="Yu S."/>
            <person name="Liu X."/>
            <person name="Zhang Y."/>
            <person name="Hong G."/>
            <person name="Han B."/>
            <person name="Choisne N."/>
            <person name="Demange N."/>
            <person name="Orjeda G."/>
            <person name="Samain S."/>
            <person name="Cattolico L."/>
            <person name="Pelletier E."/>
            <person name="Couloux A."/>
            <person name="Segurens B."/>
            <person name="Wincker P."/>
            <person name="D'Hont A."/>
            <person name="Scarpelli C."/>
            <person name="Weissenbach J."/>
            <person name="Salanoubat M."/>
            <person name="Quetier F."/>
            <person name="Yu Y."/>
            <person name="Kim H.R."/>
            <person name="Rambo T."/>
            <person name="Currie J."/>
            <person name="Collura K."/>
            <person name="Luo M."/>
            <person name="Yang T."/>
            <person name="Ammiraju J.S.S."/>
            <person name="Engler F."/>
            <person name="Soderlund C."/>
            <person name="Wing R.A."/>
            <person name="Palmer L.E."/>
            <person name="de la Bastide M."/>
            <person name="Spiegel L."/>
            <person name="Nascimento L."/>
            <person name="Zutavern T."/>
            <person name="O'Shaughnessy A."/>
            <person name="Dike S."/>
            <person name="Dedhia N."/>
            <person name="Preston R."/>
            <person name="Balija V."/>
            <person name="McCombie W.R."/>
            <person name="Chow T."/>
            <person name="Chen H."/>
            <person name="Chung M."/>
            <person name="Chen C."/>
            <person name="Shaw J."/>
            <person name="Wu H."/>
            <person name="Hsiao K."/>
            <person name="Chao Y."/>
            <person name="Chu M."/>
            <person name="Cheng C."/>
            <person name="Hour A."/>
            <person name="Lee P."/>
            <person name="Lin S."/>
            <person name="Lin Y."/>
            <person name="Liou J."/>
            <person name="Liu S."/>
            <person name="Hsing Y."/>
            <person name="Raghuvanshi S."/>
            <person name="Mohanty A."/>
            <person name="Bharti A.K."/>
            <person name="Gaur A."/>
            <person name="Gupta V."/>
            <person name="Kumar D."/>
            <person name="Ravi V."/>
            <person name="Vij S."/>
            <person name="Kapur A."/>
            <person name="Khurana P."/>
            <person name="Khurana P."/>
            <person name="Khurana J.P."/>
            <person name="Tyagi A.K."/>
            <person name="Gaikwad K."/>
            <person name="Singh A."/>
            <person name="Dalal V."/>
            <person name="Srivastava S."/>
            <person name="Dixit A."/>
            <person name="Pal A.K."/>
            <person name="Ghazi I.A."/>
            <person name="Yadav M."/>
            <person name="Pandit A."/>
            <person name="Bhargava A."/>
            <person name="Sureshbabu K."/>
            <person name="Batra K."/>
            <person name="Sharma T.R."/>
            <person name="Mohapatra T."/>
            <person name="Singh N.K."/>
            <person name="Messing J."/>
            <person name="Nelson A.B."/>
            <person name="Fuks G."/>
            <person name="Kavchok S."/>
            <person name="Keizer G."/>
            <person name="Linton E."/>
            <person name="Llaca V."/>
            <person name="Song R."/>
            <person name="Tanyolac B."/>
            <person name="Young S."/>
            <person name="Ho-Il K."/>
            <person name="Hahn J.H."/>
            <person name="Sangsakoo G."/>
            <person name="Vanavichit A."/>
            <person name="de Mattos Luiz.A.T."/>
            <person name="Zimmer P.D."/>
            <person name="Malone G."/>
            <person name="Dellagostin O."/>
            <person name="de Oliveira A.C."/>
            <person name="Bevan M."/>
            <person name="Bancroft I."/>
            <person name="Minx P."/>
            <person name="Cordum H."/>
            <person name="Wilson R."/>
            <person name="Cheng Z."/>
            <person name="Jin W."/>
            <person name="Jiang J."/>
            <person name="Leong S.A."/>
            <person name="Iwama H."/>
            <person name="Gojobori T."/>
            <person name="Itoh T."/>
            <person name="Niimura Y."/>
            <person name="Fujii Y."/>
            <person name="Habara T."/>
            <person name="Sakai H."/>
            <person name="Sato Y."/>
            <person name="Wilson G."/>
            <person name="Kumar K."/>
            <person name="McCouch S."/>
            <person name="Juretic N."/>
            <person name="Hoen D."/>
            <person name="Wright S."/>
            <person name="Bruskiewich R."/>
            <person name="Bureau T."/>
            <person name="Miyao A."/>
            <person name="Hirochika H."/>
            <person name="Nishikawa T."/>
            <person name="Kadowaki K."/>
            <person name="Sugiura M."/>
            <person name="Burr B."/>
            <person name="Sasaki T."/>
        </authorList>
    </citation>
    <scope>NUCLEOTIDE SEQUENCE [LARGE SCALE GENOMIC DNA]</scope>
    <source>
        <strain evidence="4">cv. Nipponbare</strain>
    </source>
</reference>
<gene>
    <name evidence="2" type="ORF">OJ1227_D07.4</name>
    <name evidence="3" type="ORF">P0415D04.54</name>
</gene>
<reference evidence="3" key="2">
    <citation type="submission" date="2002-11" db="EMBL/GenBank/DDBJ databases">
        <title>Oryza sativa nipponbare(GA3) genomic DNA, chromosome 9, PAC clone:P0415D04.</title>
        <authorList>
            <person name="Sasaki T."/>
            <person name="Matsumoto T."/>
            <person name="Hattori M."/>
            <person name="Sakaki Y."/>
            <person name="Katayose Y."/>
        </authorList>
    </citation>
    <scope>NUCLEOTIDE SEQUENCE</scope>
</reference>
<reference evidence="2" key="1">
    <citation type="submission" date="2002-07" db="EMBL/GenBank/DDBJ databases">
        <title>Oryza sativa nipponbare(GA3) genomic DNA, chromosome 9, BAC clone:OJ1227_D07.</title>
        <authorList>
            <person name="Sasaki T."/>
            <person name="Matsumoto T."/>
            <person name="Hattori M."/>
            <person name="Sakaki Y."/>
            <person name="Katayose Y."/>
        </authorList>
    </citation>
    <scope>NUCLEOTIDE SEQUENCE</scope>
</reference>